<dbReference type="InterPro" id="IPR003594">
    <property type="entry name" value="HATPase_dom"/>
</dbReference>
<dbReference type="SMART" id="SM00387">
    <property type="entry name" value="HATPase_c"/>
    <property type="match status" value="1"/>
</dbReference>
<dbReference type="EMBL" id="RRYP01003178">
    <property type="protein sequence ID" value="TNV84067.1"/>
    <property type="molecule type" value="Genomic_DNA"/>
</dbReference>
<keyword evidence="6" id="KW-1185">Reference proteome</keyword>
<dbReference type="InterPro" id="IPR004358">
    <property type="entry name" value="Sig_transdc_His_kin-like_C"/>
</dbReference>
<proteinExistence type="predicted"/>
<dbReference type="InterPro" id="IPR011006">
    <property type="entry name" value="CheY-like_superfamily"/>
</dbReference>
<dbReference type="InterPro" id="IPR050956">
    <property type="entry name" value="2C_system_His_kinase"/>
</dbReference>
<evidence type="ECO:0000259" key="3">
    <source>
        <dbReference type="PROSITE" id="PS50109"/>
    </source>
</evidence>
<dbReference type="Gene3D" id="3.30.565.10">
    <property type="entry name" value="Histidine kinase-like ATPase, C-terminal domain"/>
    <property type="match status" value="1"/>
</dbReference>
<sequence>MKRVKQILFNLLGNAIKFTFSGSITVRIDYDTNNQILKGEIIDTGLGIQKQDLNKLFRFFGTLAMTKDINRGGMGLGLTISKMIVQSLGGDISVMSEPGIETQTQIPRQHVNGDISNKNGEQVYLPQHDLSPVFNSNNSEQSNFGYMRRTLSHSQLSSEAIFESEEDIMTEAEEQGTMLSMKTNAKQSLNELYRSHLSSIMKAPITIGREKVQLEEIKITFVKEEKLRVLCVDDSTYNLFVIKEMLKIIDSKMNIETALNGQIAFDKVYDAHQVQTHDHPRNQYFNLMLLDLHMPLLDGFQTAKQIRESVQGNKMSLGKLRIYALSAITEAQFINNPYSRYFDGFLEKPVSSQKLQNVLESCM</sequence>
<organism evidence="5 6">
    <name type="scientific">Halteria grandinella</name>
    <dbReference type="NCBI Taxonomy" id="5974"/>
    <lineage>
        <taxon>Eukaryota</taxon>
        <taxon>Sar</taxon>
        <taxon>Alveolata</taxon>
        <taxon>Ciliophora</taxon>
        <taxon>Intramacronucleata</taxon>
        <taxon>Spirotrichea</taxon>
        <taxon>Stichotrichia</taxon>
        <taxon>Sporadotrichida</taxon>
        <taxon>Halteriidae</taxon>
        <taxon>Halteria</taxon>
    </lineage>
</organism>
<feature type="modified residue" description="4-aspartylphosphate" evidence="2">
    <location>
        <position position="291"/>
    </location>
</feature>
<dbReference type="AlphaFoldDB" id="A0A8J8NXU2"/>
<dbReference type="PANTHER" id="PTHR43719:SF28">
    <property type="entry name" value="PEROXIDE STRESS-ACTIVATED HISTIDINE KINASE MAK1-RELATED"/>
    <property type="match status" value="1"/>
</dbReference>
<dbReference type="Proteomes" id="UP000785679">
    <property type="component" value="Unassembled WGS sequence"/>
</dbReference>
<dbReference type="PRINTS" id="PR00344">
    <property type="entry name" value="BCTRLSENSOR"/>
</dbReference>
<dbReference type="InterPro" id="IPR005467">
    <property type="entry name" value="His_kinase_dom"/>
</dbReference>
<feature type="domain" description="Response regulatory" evidence="4">
    <location>
        <begin position="228"/>
        <end position="363"/>
    </location>
</feature>
<protein>
    <recommendedName>
        <fullName evidence="7">Histidine kinase</fullName>
    </recommendedName>
</protein>
<dbReference type="SUPFAM" id="SSF55874">
    <property type="entry name" value="ATPase domain of HSP90 chaperone/DNA topoisomerase II/histidine kinase"/>
    <property type="match status" value="1"/>
</dbReference>
<dbReference type="Pfam" id="PF00072">
    <property type="entry name" value="Response_reg"/>
    <property type="match status" value="1"/>
</dbReference>
<dbReference type="SMART" id="SM00448">
    <property type="entry name" value="REC"/>
    <property type="match status" value="1"/>
</dbReference>
<gene>
    <name evidence="5" type="ORF">FGO68_gene12668</name>
</gene>
<comment type="caution">
    <text evidence="5">The sequence shown here is derived from an EMBL/GenBank/DDBJ whole genome shotgun (WGS) entry which is preliminary data.</text>
</comment>
<keyword evidence="1 2" id="KW-0597">Phosphoprotein</keyword>
<dbReference type="Gene3D" id="3.40.50.2300">
    <property type="match status" value="1"/>
</dbReference>
<dbReference type="PANTHER" id="PTHR43719">
    <property type="entry name" value="TWO-COMPONENT HISTIDINE KINASE"/>
    <property type="match status" value="1"/>
</dbReference>
<evidence type="ECO:0000256" key="1">
    <source>
        <dbReference type="ARBA" id="ARBA00022553"/>
    </source>
</evidence>
<name>A0A8J8NXU2_HALGN</name>
<dbReference type="OrthoDB" id="60033at2759"/>
<dbReference type="SUPFAM" id="SSF52172">
    <property type="entry name" value="CheY-like"/>
    <property type="match status" value="1"/>
</dbReference>
<dbReference type="GO" id="GO:0000160">
    <property type="term" value="P:phosphorelay signal transduction system"/>
    <property type="evidence" value="ECO:0007669"/>
    <property type="project" value="InterPro"/>
</dbReference>
<evidence type="ECO:0000259" key="4">
    <source>
        <dbReference type="PROSITE" id="PS50110"/>
    </source>
</evidence>
<dbReference type="InterPro" id="IPR001789">
    <property type="entry name" value="Sig_transdc_resp-reg_receiver"/>
</dbReference>
<evidence type="ECO:0000313" key="5">
    <source>
        <dbReference type="EMBL" id="TNV84067.1"/>
    </source>
</evidence>
<feature type="domain" description="Histidine kinase" evidence="3">
    <location>
        <begin position="1"/>
        <end position="110"/>
    </location>
</feature>
<evidence type="ECO:0008006" key="7">
    <source>
        <dbReference type="Google" id="ProtNLM"/>
    </source>
</evidence>
<evidence type="ECO:0000313" key="6">
    <source>
        <dbReference type="Proteomes" id="UP000785679"/>
    </source>
</evidence>
<dbReference type="GO" id="GO:0016772">
    <property type="term" value="F:transferase activity, transferring phosphorus-containing groups"/>
    <property type="evidence" value="ECO:0007669"/>
    <property type="project" value="InterPro"/>
</dbReference>
<dbReference type="CDD" id="cd17546">
    <property type="entry name" value="REC_hyHK_CKI1_RcsC-like"/>
    <property type="match status" value="1"/>
</dbReference>
<accession>A0A8J8NXU2</accession>
<reference evidence="5" key="1">
    <citation type="submission" date="2019-06" db="EMBL/GenBank/DDBJ databases">
        <authorList>
            <person name="Zheng W."/>
        </authorList>
    </citation>
    <scope>NUCLEOTIDE SEQUENCE</scope>
    <source>
        <strain evidence="5">QDHG01</strain>
    </source>
</reference>
<dbReference type="PROSITE" id="PS50109">
    <property type="entry name" value="HIS_KIN"/>
    <property type="match status" value="1"/>
</dbReference>
<dbReference type="Pfam" id="PF02518">
    <property type="entry name" value="HATPase_c"/>
    <property type="match status" value="1"/>
</dbReference>
<dbReference type="PROSITE" id="PS50110">
    <property type="entry name" value="RESPONSE_REGULATORY"/>
    <property type="match status" value="1"/>
</dbReference>
<dbReference type="InterPro" id="IPR036890">
    <property type="entry name" value="HATPase_C_sf"/>
</dbReference>
<evidence type="ECO:0000256" key="2">
    <source>
        <dbReference type="PROSITE-ProRule" id="PRU00169"/>
    </source>
</evidence>